<dbReference type="OrthoDB" id="28755at2759"/>
<accession>A0A9C7Q3G2</accession>
<evidence type="ECO:0000256" key="1">
    <source>
        <dbReference type="ARBA" id="ARBA00004141"/>
    </source>
</evidence>
<gene>
    <name evidence="7" type="ORF">GpartN1_g7574.t1</name>
</gene>
<keyword evidence="5 6" id="KW-0472">Membrane</keyword>
<evidence type="ECO:0000256" key="5">
    <source>
        <dbReference type="ARBA" id="ARBA00023136"/>
    </source>
</evidence>
<feature type="transmembrane region" description="Helical" evidence="6">
    <location>
        <begin position="126"/>
        <end position="147"/>
    </location>
</feature>
<dbReference type="EMBL" id="BQMJ01000074">
    <property type="protein sequence ID" value="GJQ15783.1"/>
    <property type="molecule type" value="Genomic_DNA"/>
</dbReference>
<comment type="caution">
    <text evidence="7">The sequence shown here is derived from an EMBL/GenBank/DDBJ whole genome shotgun (WGS) entry which is preliminary data.</text>
</comment>
<reference evidence="7" key="1">
    <citation type="journal article" date="2022" name="Proc. Natl. Acad. Sci. U.S.A.">
        <title>Life cycle and functional genomics of the unicellular red alga Galdieria for elucidating algal and plant evolution and industrial use.</title>
        <authorList>
            <person name="Hirooka S."/>
            <person name="Itabashi T."/>
            <person name="Ichinose T.M."/>
            <person name="Onuma R."/>
            <person name="Fujiwara T."/>
            <person name="Yamashita S."/>
            <person name="Jong L.W."/>
            <person name="Tomita R."/>
            <person name="Iwane A.H."/>
            <person name="Miyagishima S.Y."/>
        </authorList>
    </citation>
    <scope>NUCLEOTIDE SEQUENCE</scope>
    <source>
        <strain evidence="7">NBRC 102759</strain>
    </source>
</reference>
<dbReference type="GO" id="GO:0016020">
    <property type="term" value="C:membrane"/>
    <property type="evidence" value="ECO:0007669"/>
    <property type="project" value="UniProtKB-SubCell"/>
</dbReference>
<evidence type="ECO:0008006" key="9">
    <source>
        <dbReference type="Google" id="ProtNLM"/>
    </source>
</evidence>
<feature type="transmembrane region" description="Helical" evidence="6">
    <location>
        <begin position="168"/>
        <end position="191"/>
    </location>
</feature>
<dbReference type="PANTHER" id="PTHR19432">
    <property type="entry name" value="SUGAR TRANSPORTER"/>
    <property type="match status" value="1"/>
</dbReference>
<comment type="subcellular location">
    <subcellularLocation>
        <location evidence="1">Membrane</location>
        <topology evidence="1">Multi-pass membrane protein</topology>
    </subcellularLocation>
</comment>
<name>A0A9C7Q3G2_9RHOD</name>
<reference evidence="7" key="2">
    <citation type="submission" date="2022-01" db="EMBL/GenBank/DDBJ databases">
        <authorList>
            <person name="Hirooka S."/>
            <person name="Miyagishima S.Y."/>
        </authorList>
    </citation>
    <scope>NUCLEOTIDE SEQUENCE</scope>
    <source>
        <strain evidence="7">NBRC 102759</strain>
    </source>
</reference>
<dbReference type="Gene3D" id="1.20.1250.20">
    <property type="entry name" value="MFS general substrate transporter like domains"/>
    <property type="match status" value="1"/>
</dbReference>
<sequence>METKPRTIHEIVDWKRLILIALGLCGIQFCWAIQVGHTTRTLLELGLAPNLVSMAWLAGPIAGIIVQPIVGSLSDRYQTRIGKRTPYILAGSFFSAIALLFFGNAVKLGKWLGDEETEELDNQSVVRYGLVIAIVSFWLLDFSLNAAQGPLRALMADIASSQQQEQGNAFFALMTGIGNLLGNGLGSLQLSEYVSFASSDICALYTMGAIMISITSSICVFYAREKDRLSPTAACHHRSHYLTFTSEENEPMEESNNLDFQREEDGGLKDIISSAPSPFWKLFLIQCFTWFAWFTEFVFMTSWMGSEVMQGNPNAQENSKARSVFDYGVRMGNVGLSLQSLTSIAYSLVLPNLVKLLDIKYCYFWTQFLMGFCLCSTPILTNLHSILWSIICIALLGLPWASTMTIPWAIISRTLRTKAPERIGMYSTIFNLSQCFPEILVSIIAEKLLAHLNRQTMILAMGGVMAMLGSLLILTTL</sequence>
<evidence type="ECO:0000256" key="3">
    <source>
        <dbReference type="ARBA" id="ARBA00022692"/>
    </source>
</evidence>
<evidence type="ECO:0000256" key="6">
    <source>
        <dbReference type="SAM" id="Phobius"/>
    </source>
</evidence>
<dbReference type="PANTHER" id="PTHR19432:SF35">
    <property type="entry name" value="SOLUTE CARRIER FAMILY 45 MEMBER 3 ISOFORM X1"/>
    <property type="match status" value="1"/>
</dbReference>
<feature type="transmembrane region" description="Helical" evidence="6">
    <location>
        <begin position="86"/>
        <end position="106"/>
    </location>
</feature>
<protein>
    <recommendedName>
        <fullName evidence="9">Sucrose transporter</fullName>
    </recommendedName>
</protein>
<feature type="transmembrane region" description="Helical" evidence="6">
    <location>
        <begin position="56"/>
        <end position="74"/>
    </location>
</feature>
<keyword evidence="8" id="KW-1185">Reference proteome</keyword>
<feature type="transmembrane region" description="Helical" evidence="6">
    <location>
        <begin position="457"/>
        <end position="475"/>
    </location>
</feature>
<feature type="transmembrane region" description="Helical" evidence="6">
    <location>
        <begin position="423"/>
        <end position="445"/>
    </location>
</feature>
<feature type="transmembrane region" description="Helical" evidence="6">
    <location>
        <begin position="203"/>
        <end position="223"/>
    </location>
</feature>
<dbReference type="InterPro" id="IPR011701">
    <property type="entry name" value="MFS"/>
</dbReference>
<keyword evidence="2" id="KW-0813">Transport</keyword>
<organism evidence="7 8">
    <name type="scientific">Galdieria partita</name>
    <dbReference type="NCBI Taxonomy" id="83374"/>
    <lineage>
        <taxon>Eukaryota</taxon>
        <taxon>Rhodophyta</taxon>
        <taxon>Bangiophyceae</taxon>
        <taxon>Galdieriales</taxon>
        <taxon>Galdieriaceae</taxon>
        <taxon>Galdieria</taxon>
    </lineage>
</organism>
<evidence type="ECO:0000256" key="2">
    <source>
        <dbReference type="ARBA" id="ARBA00022448"/>
    </source>
</evidence>
<dbReference type="AlphaFoldDB" id="A0A9C7Q3G2"/>
<dbReference type="InterPro" id="IPR036259">
    <property type="entry name" value="MFS_trans_sf"/>
</dbReference>
<keyword evidence="3 6" id="KW-0812">Transmembrane</keyword>
<dbReference type="Pfam" id="PF07690">
    <property type="entry name" value="MFS_1"/>
    <property type="match status" value="1"/>
</dbReference>
<feature type="transmembrane region" description="Helical" evidence="6">
    <location>
        <begin position="361"/>
        <end position="380"/>
    </location>
</feature>
<dbReference type="GO" id="GO:0008506">
    <property type="term" value="F:sucrose:proton symporter activity"/>
    <property type="evidence" value="ECO:0007669"/>
    <property type="project" value="TreeGrafter"/>
</dbReference>
<feature type="transmembrane region" description="Helical" evidence="6">
    <location>
        <begin position="334"/>
        <end position="354"/>
    </location>
</feature>
<evidence type="ECO:0000313" key="8">
    <source>
        <dbReference type="Proteomes" id="UP001061958"/>
    </source>
</evidence>
<evidence type="ECO:0000313" key="7">
    <source>
        <dbReference type="EMBL" id="GJQ15783.1"/>
    </source>
</evidence>
<evidence type="ECO:0000256" key="4">
    <source>
        <dbReference type="ARBA" id="ARBA00022989"/>
    </source>
</evidence>
<dbReference type="SUPFAM" id="SSF103473">
    <property type="entry name" value="MFS general substrate transporter"/>
    <property type="match status" value="1"/>
</dbReference>
<proteinExistence type="predicted"/>
<dbReference type="Proteomes" id="UP001061958">
    <property type="component" value="Unassembled WGS sequence"/>
</dbReference>
<keyword evidence="4 6" id="KW-1133">Transmembrane helix</keyword>
<feature type="transmembrane region" description="Helical" evidence="6">
    <location>
        <begin position="386"/>
        <end position="411"/>
    </location>
</feature>
<feature type="transmembrane region" description="Helical" evidence="6">
    <location>
        <begin position="282"/>
        <end position="304"/>
    </location>
</feature>